<dbReference type="Gene3D" id="3.40.50.1360">
    <property type="match status" value="1"/>
</dbReference>
<protein>
    <recommendedName>
        <fullName evidence="3">Glucosamine/galactosamine-6-phosphate isomerase domain-containing protein</fullName>
    </recommendedName>
</protein>
<keyword evidence="2" id="KW-1133">Transmembrane helix</keyword>
<dbReference type="EMBL" id="KQ101494">
    <property type="protein sequence ID" value="KMS93551.1"/>
    <property type="molecule type" value="Genomic_DNA"/>
</dbReference>
<dbReference type="AlphaFoldDB" id="A0A0J8AXU2"/>
<keyword evidence="2" id="KW-0812">Transmembrane</keyword>
<feature type="domain" description="Glucosamine/galactosamine-6-phosphate isomerase" evidence="3">
    <location>
        <begin position="15"/>
        <end position="142"/>
    </location>
</feature>
<dbReference type="SUPFAM" id="SSF100950">
    <property type="entry name" value="NagB/RpiA/CoA transferase-like"/>
    <property type="match status" value="1"/>
</dbReference>
<dbReference type="InterPro" id="IPR037171">
    <property type="entry name" value="NagB/RpiA_transferase-like"/>
</dbReference>
<dbReference type="InterPro" id="IPR006148">
    <property type="entry name" value="Glc/Gal-6P_isomerase"/>
</dbReference>
<evidence type="ECO:0000259" key="3">
    <source>
        <dbReference type="Pfam" id="PF01182"/>
    </source>
</evidence>
<proteinExistence type="predicted"/>
<dbReference type="InterPro" id="IPR039104">
    <property type="entry name" value="6PGL"/>
</dbReference>
<organism evidence="4 5">
    <name type="scientific">Beta vulgaris subsp. vulgaris</name>
    <name type="common">Beet</name>
    <dbReference type="NCBI Taxonomy" id="3555"/>
    <lineage>
        <taxon>Eukaryota</taxon>
        <taxon>Viridiplantae</taxon>
        <taxon>Streptophyta</taxon>
        <taxon>Embryophyta</taxon>
        <taxon>Tracheophyta</taxon>
        <taxon>Spermatophyta</taxon>
        <taxon>Magnoliopsida</taxon>
        <taxon>eudicotyledons</taxon>
        <taxon>Gunneridae</taxon>
        <taxon>Pentapetalae</taxon>
        <taxon>Caryophyllales</taxon>
        <taxon>Chenopodiaceae</taxon>
        <taxon>Betoideae</taxon>
        <taxon>Beta</taxon>
    </lineage>
</organism>
<comment type="pathway">
    <text evidence="1">Carbohydrate degradation; pentose phosphate pathway.</text>
</comment>
<keyword evidence="5" id="KW-1185">Reference proteome</keyword>
<keyword evidence="2" id="KW-0472">Membrane</keyword>
<dbReference type="Proteomes" id="UP000035740">
    <property type="component" value="Unassembled WGS sequence"/>
</dbReference>
<dbReference type="GO" id="GO:0005975">
    <property type="term" value="P:carbohydrate metabolic process"/>
    <property type="evidence" value="ECO:0007669"/>
    <property type="project" value="InterPro"/>
</dbReference>
<dbReference type="Gramene" id="KMS93551">
    <property type="protein sequence ID" value="KMS93551"/>
    <property type="gene ID" value="BVRB_030340"/>
</dbReference>
<dbReference type="UniPathway" id="UPA00115"/>
<dbReference type="OrthoDB" id="5557167at2759"/>
<evidence type="ECO:0000313" key="4">
    <source>
        <dbReference type="EMBL" id="KMS93551.1"/>
    </source>
</evidence>
<gene>
    <name evidence="4" type="ORF">BVRB_030340</name>
</gene>
<dbReference type="Pfam" id="PF01182">
    <property type="entry name" value="Glucosamine_iso"/>
    <property type="match status" value="1"/>
</dbReference>
<dbReference type="PANTHER" id="PTHR11054:SF0">
    <property type="entry name" value="6-PHOSPHOGLUCONOLACTONASE"/>
    <property type="match status" value="1"/>
</dbReference>
<evidence type="ECO:0000313" key="5">
    <source>
        <dbReference type="Proteomes" id="UP000035740"/>
    </source>
</evidence>
<name>A0A0J8AXU2_BETVV</name>
<dbReference type="GO" id="GO:0006098">
    <property type="term" value="P:pentose-phosphate shunt"/>
    <property type="evidence" value="ECO:0007669"/>
    <property type="project" value="UniProtKB-UniPathway"/>
</dbReference>
<evidence type="ECO:0000256" key="1">
    <source>
        <dbReference type="ARBA" id="ARBA00004959"/>
    </source>
</evidence>
<accession>A0A0J8AXU2</accession>
<evidence type="ECO:0000256" key="2">
    <source>
        <dbReference type="SAM" id="Phobius"/>
    </source>
</evidence>
<reference evidence="4 5" key="1">
    <citation type="journal article" date="2014" name="Nature">
        <title>The genome of the recently domesticated crop plant sugar beet (Beta vulgaris).</title>
        <authorList>
            <person name="Dohm J.C."/>
            <person name="Minoche A.E."/>
            <person name="Holtgrawe D."/>
            <person name="Capella-Gutierrez S."/>
            <person name="Zakrzewski F."/>
            <person name="Tafer H."/>
            <person name="Rupp O."/>
            <person name="Sorensen T.R."/>
            <person name="Stracke R."/>
            <person name="Reinhardt R."/>
            <person name="Goesmann A."/>
            <person name="Kraft T."/>
            <person name="Schulz B."/>
            <person name="Stadler P.F."/>
            <person name="Schmidt T."/>
            <person name="Gabaldon T."/>
            <person name="Lehrach H."/>
            <person name="Weisshaar B."/>
            <person name="Himmelbauer H."/>
        </authorList>
    </citation>
    <scope>NUCLEOTIDE SEQUENCE [LARGE SCALE GENOMIC DNA]</scope>
    <source>
        <tissue evidence="4">Taproot</tissue>
    </source>
</reference>
<feature type="transmembrane region" description="Helical" evidence="2">
    <location>
        <begin position="155"/>
        <end position="175"/>
    </location>
</feature>
<dbReference type="PANTHER" id="PTHR11054">
    <property type="entry name" value="6-PHOSPHOGLUCONOLACTONASE"/>
    <property type="match status" value="1"/>
</dbReference>
<sequence>MPLEQCPPTVHVLSSTEQVADHVANLVFYEAKQAIELRQRFVIGFSGGSIPALIGPELVKRESDFSKWWVLFVDERCVPHSDPESNFGLLKKHFLSHIDIPGEQIFAISEEAMRSGSEAAAEEYEKRIISSRIKNVYFDVVFMLIFWQPSGRTVVLLLIRFCLVLALMVILLLYFRIEIMKWFVMGLFLKV</sequence>